<dbReference type="Proteomes" id="UP000020077">
    <property type="component" value="Unassembled WGS sequence"/>
</dbReference>
<sequence>MPPEFRQRRLRQGFAFPAAQHAGDFGLTAGDENDEFRLLVEGEANRVVSGGVTGVQSGDDVHPRGQLRRLDGVLDVQVQEGHARESESAGKAARVLDEFCARLDTVNVAIVPGAEEQIVEEEAEVGFARAVIDQRQDLATGDDLGEQRFDEMAEVMDLLELAPAVLVELAVAGQDVQRLEQFDRLPGPDFGDRRQAVS</sequence>
<accession>A0A080M4V6</accession>
<evidence type="ECO:0000313" key="2">
    <source>
        <dbReference type="Proteomes" id="UP000020077"/>
    </source>
</evidence>
<proteinExistence type="predicted"/>
<reference evidence="1 2" key="1">
    <citation type="submission" date="2014-02" db="EMBL/GenBank/DDBJ databases">
        <title>Expanding our view of genomic diversity in Candidatus Accumulibacter clades.</title>
        <authorList>
            <person name="Skennerton C.T."/>
            <person name="Barr J.J."/>
            <person name="Slater F.R."/>
            <person name="Bond P.L."/>
            <person name="Tyson G.W."/>
        </authorList>
    </citation>
    <scope>NUCLEOTIDE SEQUENCE [LARGE SCALE GENOMIC DNA]</scope>
    <source>
        <strain evidence="2">BA-91</strain>
    </source>
</reference>
<protein>
    <submittedName>
        <fullName evidence="1">Uncharacterized protein</fullName>
    </submittedName>
</protein>
<dbReference type="AlphaFoldDB" id="A0A080M4V6"/>
<name>A0A080M4V6_9PROT</name>
<dbReference type="EMBL" id="JDVG02000446">
    <property type="protein sequence ID" value="KFB72064.1"/>
    <property type="molecule type" value="Genomic_DNA"/>
</dbReference>
<gene>
    <name evidence="1" type="ORF">AW09_002763</name>
</gene>
<evidence type="ECO:0000313" key="1">
    <source>
        <dbReference type="EMBL" id="KFB72064.1"/>
    </source>
</evidence>
<comment type="caution">
    <text evidence="1">The sequence shown here is derived from an EMBL/GenBank/DDBJ whole genome shotgun (WGS) entry which is preliminary data.</text>
</comment>
<organism evidence="1 2">
    <name type="scientific">Candidatus Accumulibacter phosphatis</name>
    <dbReference type="NCBI Taxonomy" id="327160"/>
    <lineage>
        <taxon>Bacteria</taxon>
        <taxon>Pseudomonadati</taxon>
        <taxon>Pseudomonadota</taxon>
        <taxon>Betaproteobacteria</taxon>
        <taxon>Candidatus Accumulibacter</taxon>
    </lineage>
</organism>